<dbReference type="GO" id="GO:0004177">
    <property type="term" value="F:aminopeptidase activity"/>
    <property type="evidence" value="ECO:0007669"/>
    <property type="project" value="UniProtKB-KW"/>
</dbReference>
<dbReference type="InterPro" id="IPR036005">
    <property type="entry name" value="Creatinase/aminopeptidase-like"/>
</dbReference>
<keyword evidence="3" id="KW-0031">Aminopeptidase</keyword>
<dbReference type="Proteomes" id="UP000287687">
    <property type="component" value="Unassembled WGS sequence"/>
</dbReference>
<dbReference type="InterPro" id="IPR000587">
    <property type="entry name" value="Creatinase_N"/>
</dbReference>
<evidence type="ECO:0000313" key="4">
    <source>
        <dbReference type="Proteomes" id="UP000287687"/>
    </source>
</evidence>
<dbReference type="GO" id="GO:0008235">
    <property type="term" value="F:metalloexopeptidase activity"/>
    <property type="evidence" value="ECO:0007669"/>
    <property type="project" value="UniProtKB-ARBA"/>
</dbReference>
<sequence length="380" mass="41722">MAWSHPVPQITDEERRGRLAQLQARLEERGLAGLLLGSTESLRYFTGLVWHQSERLIGALVTPSQVYYIAPGFEESRIESLPHLTGEIAVWQEDEASAALIASLAGPVGKLALDDALPLFVYHELAQVFGPDRLFDGGRLIRDLRLRKSPAEIALIEYAMSLTLEVHRRAHGIIKPGVRSSEVVRFIDEQHRALGAPEGSSFCIVSFGAATSLPHGADGDQVYQPGDVVLVDTGCRLDGYHSDLTRTYVMEEPDAEFAATWAIEREAQQAVFDAARLGTACGGLDDAARRVLEKHGLGPDYRLPGLPHRAGHGLGLEIHEEPYIVRGNTTVLEPGMCFSNEPMIVFPGRFGIRLEDHIHMTETGPKWFTEPAKSPTQPVG</sequence>
<dbReference type="PRINTS" id="PR00599">
    <property type="entry name" value="MAPEPTIDASE"/>
</dbReference>
<accession>A0A3S3VP64</accession>
<dbReference type="PANTHER" id="PTHR46112">
    <property type="entry name" value="AMINOPEPTIDASE"/>
    <property type="match status" value="1"/>
</dbReference>
<comment type="caution">
    <text evidence="3">The sequence shown here is derived from an EMBL/GenBank/DDBJ whole genome shotgun (WGS) entry which is preliminary data.</text>
</comment>
<dbReference type="RefSeq" id="WP_128440775.1">
    <property type="nucleotide sequence ID" value="NZ_SBIP01000001.1"/>
</dbReference>
<protein>
    <submittedName>
        <fullName evidence="3">Aminopeptidase P family protein</fullName>
    </submittedName>
</protein>
<dbReference type="SUPFAM" id="SSF55920">
    <property type="entry name" value="Creatinase/aminopeptidase"/>
    <property type="match status" value="1"/>
</dbReference>
<dbReference type="PANTHER" id="PTHR46112:SF3">
    <property type="entry name" value="AMINOPEPTIDASE YPDF"/>
    <property type="match status" value="1"/>
</dbReference>
<dbReference type="InterPro" id="IPR050659">
    <property type="entry name" value="Peptidase_M24B"/>
</dbReference>
<dbReference type="OrthoDB" id="9806388at2"/>
<reference evidence="3 4" key="1">
    <citation type="submission" date="2019-01" db="EMBL/GenBank/DDBJ databases">
        <title>The draft genome of Rhizobium sp. 24NR.</title>
        <authorList>
            <person name="Liu L."/>
            <person name="Liang L."/>
            <person name="Shi S."/>
            <person name="Xu L."/>
            <person name="Wang X."/>
            <person name="Li L."/>
            <person name="Zhang X."/>
        </authorList>
    </citation>
    <scope>NUCLEOTIDE SEQUENCE [LARGE SCALE GENOMIC DNA]</scope>
    <source>
        <strain evidence="3 4">24NR</strain>
    </source>
</reference>
<dbReference type="InterPro" id="IPR029149">
    <property type="entry name" value="Creatin/AminoP/Spt16_N"/>
</dbReference>
<keyword evidence="3" id="KW-0645">Protease</keyword>
<dbReference type="Pfam" id="PF01321">
    <property type="entry name" value="Creatinase_N"/>
    <property type="match status" value="1"/>
</dbReference>
<keyword evidence="4" id="KW-1185">Reference proteome</keyword>
<evidence type="ECO:0000313" key="3">
    <source>
        <dbReference type="EMBL" id="RWX80947.1"/>
    </source>
</evidence>
<keyword evidence="3" id="KW-0378">Hydrolase</keyword>
<dbReference type="Pfam" id="PF00557">
    <property type="entry name" value="Peptidase_M24"/>
    <property type="match status" value="1"/>
</dbReference>
<dbReference type="InterPro" id="IPR000994">
    <property type="entry name" value="Pept_M24"/>
</dbReference>
<organism evidence="3 4">
    <name type="scientific">Neorhizobium lilium</name>
    <dbReference type="NCBI Taxonomy" id="2503024"/>
    <lineage>
        <taxon>Bacteria</taxon>
        <taxon>Pseudomonadati</taxon>
        <taxon>Pseudomonadota</taxon>
        <taxon>Alphaproteobacteria</taxon>
        <taxon>Hyphomicrobiales</taxon>
        <taxon>Rhizobiaceae</taxon>
        <taxon>Rhizobium/Agrobacterium group</taxon>
        <taxon>Neorhizobium</taxon>
    </lineage>
</organism>
<dbReference type="Gene3D" id="3.90.230.10">
    <property type="entry name" value="Creatinase/methionine aminopeptidase superfamily"/>
    <property type="match status" value="1"/>
</dbReference>
<gene>
    <name evidence="3" type="ORF">EPK99_00990</name>
</gene>
<feature type="domain" description="Creatinase N-terminal" evidence="2">
    <location>
        <begin position="18"/>
        <end position="146"/>
    </location>
</feature>
<evidence type="ECO:0000259" key="2">
    <source>
        <dbReference type="Pfam" id="PF01321"/>
    </source>
</evidence>
<dbReference type="EMBL" id="SBIP01000001">
    <property type="protein sequence ID" value="RWX80947.1"/>
    <property type="molecule type" value="Genomic_DNA"/>
</dbReference>
<dbReference type="Gene3D" id="3.40.350.10">
    <property type="entry name" value="Creatinase/prolidase N-terminal domain"/>
    <property type="match status" value="1"/>
</dbReference>
<evidence type="ECO:0000259" key="1">
    <source>
        <dbReference type="Pfam" id="PF00557"/>
    </source>
</evidence>
<dbReference type="AlphaFoldDB" id="A0A3S3VP64"/>
<dbReference type="SUPFAM" id="SSF53092">
    <property type="entry name" value="Creatinase/prolidase N-terminal domain"/>
    <property type="match status" value="1"/>
</dbReference>
<feature type="domain" description="Peptidase M24" evidence="1">
    <location>
        <begin position="155"/>
        <end position="362"/>
    </location>
</feature>
<proteinExistence type="predicted"/>
<name>A0A3S3VP64_9HYPH</name>
<dbReference type="InterPro" id="IPR001714">
    <property type="entry name" value="Pept_M24_MAP"/>
</dbReference>